<keyword evidence="6" id="KW-1185">Reference proteome</keyword>
<accession>A0ABS9MBF8</accession>
<evidence type="ECO:0000256" key="1">
    <source>
        <dbReference type="ARBA" id="ARBA00011046"/>
    </source>
</evidence>
<keyword evidence="3" id="KW-0238">DNA-binding</keyword>
<dbReference type="Pfam" id="PF03965">
    <property type="entry name" value="Penicillinase_R"/>
    <property type="match status" value="1"/>
</dbReference>
<evidence type="ECO:0000256" key="2">
    <source>
        <dbReference type="ARBA" id="ARBA00023015"/>
    </source>
</evidence>
<dbReference type="PIRSF" id="PIRSF019455">
    <property type="entry name" value="CopR_AtkY"/>
    <property type="match status" value="1"/>
</dbReference>
<evidence type="ECO:0000313" key="5">
    <source>
        <dbReference type="EMBL" id="MCG4528116.1"/>
    </source>
</evidence>
<gene>
    <name evidence="5" type="ORF">L0P79_13740</name>
</gene>
<keyword evidence="2" id="KW-0805">Transcription regulation</keyword>
<sequence length="126" mass="14280">MKRLPDTELEVMKALWASERAPVPRSSLEEALRDRGWATNTFNTYLSRLAEKGFVSCEKRGKTNYYTPQVRQADYLAFESGTVLNKVFGSSLKSFVASLARGGALRDGELDELQQYLEELKRGDRP</sequence>
<reference evidence="5 6" key="1">
    <citation type="submission" date="2022-01" db="EMBL/GenBank/DDBJ databases">
        <title>Collection of gut derived symbiotic bacterial strains cultured from healthy donors.</title>
        <authorList>
            <person name="Lin H."/>
            <person name="Kohout C."/>
            <person name="Waligurski E."/>
            <person name="Pamer E.G."/>
        </authorList>
    </citation>
    <scope>NUCLEOTIDE SEQUENCE [LARGE SCALE GENOMIC DNA]</scope>
    <source>
        <strain evidence="5 6">DFI.3.7</strain>
    </source>
</reference>
<dbReference type="EMBL" id="JAKNJB010000026">
    <property type="protein sequence ID" value="MCG4528116.1"/>
    <property type="molecule type" value="Genomic_DNA"/>
</dbReference>
<evidence type="ECO:0000256" key="4">
    <source>
        <dbReference type="ARBA" id="ARBA00023163"/>
    </source>
</evidence>
<name>A0ABS9MBF8_9FIRM</name>
<evidence type="ECO:0000256" key="3">
    <source>
        <dbReference type="ARBA" id="ARBA00023125"/>
    </source>
</evidence>
<comment type="similarity">
    <text evidence="1">Belongs to the BlaI transcriptional regulatory family.</text>
</comment>
<dbReference type="RefSeq" id="WP_238074592.1">
    <property type="nucleotide sequence ID" value="NZ_JAKNJB010000026.1"/>
</dbReference>
<dbReference type="InterPro" id="IPR036390">
    <property type="entry name" value="WH_DNA-bd_sf"/>
</dbReference>
<dbReference type="Gene3D" id="1.10.10.10">
    <property type="entry name" value="Winged helix-like DNA-binding domain superfamily/Winged helix DNA-binding domain"/>
    <property type="match status" value="1"/>
</dbReference>
<keyword evidence="4" id="KW-0804">Transcription</keyword>
<dbReference type="Gene3D" id="1.10.4040.10">
    <property type="entry name" value="Penicillinase repressor domain"/>
    <property type="match status" value="1"/>
</dbReference>
<dbReference type="InterPro" id="IPR005650">
    <property type="entry name" value="BlaI_family"/>
</dbReference>
<dbReference type="InterPro" id="IPR036388">
    <property type="entry name" value="WH-like_DNA-bd_sf"/>
</dbReference>
<comment type="caution">
    <text evidence="5">The sequence shown here is derived from an EMBL/GenBank/DDBJ whole genome shotgun (WGS) entry which is preliminary data.</text>
</comment>
<dbReference type="SUPFAM" id="SSF46785">
    <property type="entry name" value="Winged helix' DNA-binding domain"/>
    <property type="match status" value="1"/>
</dbReference>
<dbReference type="Proteomes" id="UP001200313">
    <property type="component" value="Unassembled WGS sequence"/>
</dbReference>
<organism evidence="5 6">
    <name type="scientific">Intestinimonas massiliensis</name>
    <name type="common">ex Afouda et al. 2020</name>
    <dbReference type="NCBI Taxonomy" id="1673721"/>
    <lineage>
        <taxon>Bacteria</taxon>
        <taxon>Bacillati</taxon>
        <taxon>Bacillota</taxon>
        <taxon>Clostridia</taxon>
        <taxon>Eubacteriales</taxon>
        <taxon>Intestinimonas</taxon>
    </lineage>
</organism>
<proteinExistence type="inferred from homology"/>
<protein>
    <submittedName>
        <fullName evidence="5">BlaI/MecI/CopY family transcriptional regulator</fullName>
    </submittedName>
</protein>
<evidence type="ECO:0000313" key="6">
    <source>
        <dbReference type="Proteomes" id="UP001200313"/>
    </source>
</evidence>